<organism evidence="8 9">
    <name type="scientific">Paraburkholderia solitsugae</name>
    <dbReference type="NCBI Taxonomy" id="2675748"/>
    <lineage>
        <taxon>Bacteria</taxon>
        <taxon>Pseudomonadati</taxon>
        <taxon>Pseudomonadota</taxon>
        <taxon>Betaproteobacteria</taxon>
        <taxon>Burkholderiales</taxon>
        <taxon>Burkholderiaceae</taxon>
        <taxon>Paraburkholderia</taxon>
    </lineage>
</organism>
<dbReference type="InterPro" id="IPR008928">
    <property type="entry name" value="6-hairpin_glycosidase_sf"/>
</dbReference>
<keyword evidence="7" id="KW-0119">Carbohydrate metabolism</keyword>
<dbReference type="GO" id="GO:0008810">
    <property type="term" value="F:cellulase activity"/>
    <property type="evidence" value="ECO:0007669"/>
    <property type="project" value="UniProtKB-EC"/>
</dbReference>
<dbReference type="InterPro" id="IPR012341">
    <property type="entry name" value="6hp_glycosidase-like_sf"/>
</dbReference>
<dbReference type="SUPFAM" id="SSF48208">
    <property type="entry name" value="Six-hairpin glycosidases"/>
    <property type="match status" value="1"/>
</dbReference>
<comment type="caution">
    <text evidence="8">The sequence shown here is derived from an EMBL/GenBank/DDBJ whole genome shotgun (WGS) entry which is preliminary data.</text>
</comment>
<keyword evidence="6 8" id="KW-0326">Glycosidase</keyword>
<keyword evidence="5" id="KW-0136">Cellulose degradation</keyword>
<sequence length="406" mass="43418">MPTLARIVDVIAGIGAGAAPVSVRTRRRFFLGAGVLLCLSSTLSSTAFGAGSADSEWPAWNAFVDSQMQADGRVIDFTTPTQQSTSEGQSYALFFALVANDRATFDRVLGWTDANLAAGHLDTQLPAWQWGRKTDGSYGVLDPNSASDSDAWIAYALLEAGRLWKAPRYTQGGDALLDQIKRREVVNLPGIGPMVLPGEYGFASGSGTWRLNPSYLPLPVLRRFALEDPQGPWAGIAENAVHIVASASPHGFAPDWLAWQNEHGTIVDPVKGDVGSYDAIRVYLWAGMTSPNDPLAASLLAALGGMRGALAGQVPPERIATATGVTEGVGPVGFSGALLPYLAATGDTVVADGQRQRIASMLDAAQAEKKTEPYYDRVLLLFGEGWADGRYRFDENGRLVPRWSTY</sequence>
<evidence type="ECO:0000256" key="6">
    <source>
        <dbReference type="ARBA" id="ARBA00023295"/>
    </source>
</evidence>
<keyword evidence="4 8" id="KW-0378">Hydrolase</keyword>
<dbReference type="PRINTS" id="PR00735">
    <property type="entry name" value="GLHYDRLASE8"/>
</dbReference>
<dbReference type="EMBL" id="WOEY01000157">
    <property type="protein sequence ID" value="NPT47153.1"/>
    <property type="molecule type" value="Genomic_DNA"/>
</dbReference>
<evidence type="ECO:0000256" key="5">
    <source>
        <dbReference type="ARBA" id="ARBA00023001"/>
    </source>
</evidence>
<evidence type="ECO:0000313" key="9">
    <source>
        <dbReference type="Proteomes" id="UP000652198"/>
    </source>
</evidence>
<dbReference type="Gene3D" id="1.50.10.10">
    <property type="match status" value="1"/>
</dbReference>
<gene>
    <name evidence="8" type="primary">bcsZ</name>
    <name evidence="8" type="ORF">GNZ12_38865</name>
</gene>
<evidence type="ECO:0000313" key="8">
    <source>
        <dbReference type="EMBL" id="NPT47153.1"/>
    </source>
</evidence>
<name>A0ABX2C4I9_9BURK</name>
<comment type="catalytic activity">
    <reaction evidence="1">
        <text>Endohydrolysis of (1-&gt;4)-beta-D-glucosidic linkages in cellulose, lichenin and cereal beta-D-glucans.</text>
        <dbReference type="EC" id="3.2.1.4"/>
    </reaction>
</comment>
<keyword evidence="9" id="KW-1185">Reference proteome</keyword>
<evidence type="ECO:0000256" key="3">
    <source>
        <dbReference type="ARBA" id="ARBA00012601"/>
    </source>
</evidence>
<evidence type="ECO:0000256" key="7">
    <source>
        <dbReference type="ARBA" id="ARBA00023326"/>
    </source>
</evidence>
<proteinExistence type="inferred from homology"/>
<evidence type="ECO:0000256" key="2">
    <source>
        <dbReference type="ARBA" id="ARBA00009209"/>
    </source>
</evidence>
<keyword evidence="7" id="KW-0624">Polysaccharide degradation</keyword>
<dbReference type="EC" id="3.2.1.4" evidence="3"/>
<dbReference type="InterPro" id="IPR002037">
    <property type="entry name" value="Glyco_hydro_8"/>
</dbReference>
<comment type="similarity">
    <text evidence="2">Belongs to the glycosyl hydrolase 8 (cellulase D) family.</text>
</comment>
<evidence type="ECO:0000256" key="1">
    <source>
        <dbReference type="ARBA" id="ARBA00000966"/>
    </source>
</evidence>
<dbReference type="RefSeq" id="WP_172317640.1">
    <property type="nucleotide sequence ID" value="NZ_WOEY01000157.1"/>
</dbReference>
<accession>A0ABX2C4I9</accession>
<evidence type="ECO:0000256" key="4">
    <source>
        <dbReference type="ARBA" id="ARBA00022801"/>
    </source>
</evidence>
<dbReference type="Proteomes" id="UP000652198">
    <property type="component" value="Unassembled WGS sequence"/>
</dbReference>
<dbReference type="NCBIfam" id="NF008305">
    <property type="entry name" value="PRK11097.1"/>
    <property type="match status" value="1"/>
</dbReference>
<dbReference type="Pfam" id="PF01270">
    <property type="entry name" value="Glyco_hydro_8"/>
    <property type="match status" value="1"/>
</dbReference>
<protein>
    <recommendedName>
        <fullName evidence="3">cellulase</fullName>
        <ecNumber evidence="3">3.2.1.4</ecNumber>
    </recommendedName>
</protein>
<reference evidence="8 9" key="1">
    <citation type="submission" date="2019-11" db="EMBL/GenBank/DDBJ databases">
        <title>Metabolism of dissolved organic matter in forest soils.</title>
        <authorList>
            <person name="Cyle K.T."/>
            <person name="Wilhelm R.C."/>
            <person name="Martinez C.E."/>
        </authorList>
    </citation>
    <scope>NUCLEOTIDE SEQUENCE [LARGE SCALE GENOMIC DNA]</scope>
    <source>
        <strain evidence="8 9">1N</strain>
    </source>
</reference>